<dbReference type="EMBL" id="CADCWL010000113">
    <property type="protein sequence ID" value="CAA9567163.1"/>
    <property type="molecule type" value="Genomic_DNA"/>
</dbReference>
<proteinExistence type="predicted"/>
<feature type="non-terminal residue" evidence="2">
    <location>
        <position position="55"/>
    </location>
</feature>
<feature type="compositionally biased region" description="Basic and acidic residues" evidence="1">
    <location>
        <begin position="1"/>
        <end position="11"/>
    </location>
</feature>
<feature type="compositionally biased region" description="Basic and acidic residues" evidence="1">
    <location>
        <begin position="36"/>
        <end position="48"/>
    </location>
</feature>
<evidence type="ECO:0000313" key="2">
    <source>
        <dbReference type="EMBL" id="CAA9567163.1"/>
    </source>
</evidence>
<evidence type="ECO:0000256" key="1">
    <source>
        <dbReference type="SAM" id="MobiDB-lite"/>
    </source>
</evidence>
<gene>
    <name evidence="2" type="ORF">AVDCRST_MAG19-2371</name>
</gene>
<feature type="region of interest" description="Disordered" evidence="1">
    <location>
        <begin position="1"/>
        <end position="55"/>
    </location>
</feature>
<organism evidence="2">
    <name type="scientific">uncultured Thermomicrobiales bacterium</name>
    <dbReference type="NCBI Taxonomy" id="1645740"/>
    <lineage>
        <taxon>Bacteria</taxon>
        <taxon>Pseudomonadati</taxon>
        <taxon>Thermomicrobiota</taxon>
        <taxon>Thermomicrobia</taxon>
        <taxon>Thermomicrobiales</taxon>
        <taxon>environmental samples</taxon>
    </lineage>
</organism>
<accession>A0A6J4V550</accession>
<protein>
    <submittedName>
        <fullName evidence="2">Uncharacterized protein</fullName>
    </submittedName>
</protein>
<sequence length="55" mass="6100">GGATERTIRPREHLRRSLPTRRPPPPRNRTGRPARRPGDRPAGRDGRGAARGVNL</sequence>
<name>A0A6J4V550_9BACT</name>
<dbReference type="AlphaFoldDB" id="A0A6J4V550"/>
<feature type="non-terminal residue" evidence="2">
    <location>
        <position position="1"/>
    </location>
</feature>
<reference evidence="2" key="1">
    <citation type="submission" date="2020-02" db="EMBL/GenBank/DDBJ databases">
        <authorList>
            <person name="Meier V. D."/>
        </authorList>
    </citation>
    <scope>NUCLEOTIDE SEQUENCE</scope>
    <source>
        <strain evidence="2">AVDCRST_MAG19</strain>
    </source>
</reference>